<evidence type="ECO:0000256" key="3">
    <source>
        <dbReference type="ARBA" id="ARBA00022782"/>
    </source>
</evidence>
<dbReference type="InterPro" id="IPR040353">
    <property type="entry name" value="FLX/FLX-like"/>
</dbReference>
<comment type="similarity">
    <text evidence="1">Belongs to the FLX family.</text>
</comment>
<dbReference type="PANTHER" id="PTHR33405">
    <property type="entry name" value="PROTEIN FLX-LIKE 2"/>
    <property type="match status" value="1"/>
</dbReference>
<dbReference type="GO" id="GO:0030154">
    <property type="term" value="P:cell differentiation"/>
    <property type="evidence" value="ECO:0007669"/>
    <property type="project" value="UniProtKB-KW"/>
</dbReference>
<name>A0A833V9S2_9POAL</name>
<evidence type="ECO:0000256" key="2">
    <source>
        <dbReference type="ARBA" id="ARBA00022473"/>
    </source>
</evidence>
<dbReference type="EMBL" id="SWLB01000014">
    <property type="protein sequence ID" value="KAF3330101.1"/>
    <property type="molecule type" value="Genomic_DNA"/>
</dbReference>
<gene>
    <name evidence="7" type="ORF">FCM35_KLT05432</name>
</gene>
<dbReference type="AlphaFoldDB" id="A0A833V9S2"/>
<evidence type="ECO:0000313" key="8">
    <source>
        <dbReference type="Proteomes" id="UP000623129"/>
    </source>
</evidence>
<keyword evidence="3" id="KW-0221">Differentiation</keyword>
<organism evidence="7 8">
    <name type="scientific">Carex littledalei</name>
    <dbReference type="NCBI Taxonomy" id="544730"/>
    <lineage>
        <taxon>Eukaryota</taxon>
        <taxon>Viridiplantae</taxon>
        <taxon>Streptophyta</taxon>
        <taxon>Embryophyta</taxon>
        <taxon>Tracheophyta</taxon>
        <taxon>Spermatophyta</taxon>
        <taxon>Magnoliopsida</taxon>
        <taxon>Liliopsida</taxon>
        <taxon>Poales</taxon>
        <taxon>Cyperaceae</taxon>
        <taxon>Cyperoideae</taxon>
        <taxon>Cariceae</taxon>
        <taxon>Carex</taxon>
        <taxon>Carex subgen. Euthyceras</taxon>
    </lineage>
</organism>
<evidence type="ECO:0000256" key="6">
    <source>
        <dbReference type="SAM" id="Coils"/>
    </source>
</evidence>
<comment type="caution">
    <text evidence="7">The sequence shown here is derived from an EMBL/GenBank/DDBJ whole genome shotgun (WGS) entry which is preliminary data.</text>
</comment>
<protein>
    <submittedName>
        <fullName evidence="7">Protein FLX-like 1</fullName>
    </submittedName>
</protein>
<feature type="coiled-coil region" evidence="6">
    <location>
        <begin position="5"/>
        <end position="32"/>
    </location>
</feature>
<keyword evidence="8" id="KW-1185">Reference proteome</keyword>
<keyword evidence="4 6" id="KW-0175">Coiled coil</keyword>
<evidence type="ECO:0000256" key="1">
    <source>
        <dbReference type="ARBA" id="ARBA00005405"/>
    </source>
</evidence>
<sequence>MEKNLISMAREFEKLRAEIGNAEKRARAAAAAGTQGAGFVANYGNPDPNFMVNPYAAVYGMNPVQGVADPNAQYGMGTYEMQGILALEKMQLRMVEILRHPRQGLYGFKSSSDNKIWVAVEIF</sequence>
<keyword evidence="5" id="KW-0287">Flowering</keyword>
<keyword evidence="2" id="KW-0217">Developmental protein</keyword>
<evidence type="ECO:0000256" key="4">
    <source>
        <dbReference type="ARBA" id="ARBA00023054"/>
    </source>
</evidence>
<dbReference type="Proteomes" id="UP000623129">
    <property type="component" value="Unassembled WGS sequence"/>
</dbReference>
<dbReference type="GO" id="GO:0009908">
    <property type="term" value="P:flower development"/>
    <property type="evidence" value="ECO:0007669"/>
    <property type="project" value="UniProtKB-KW"/>
</dbReference>
<evidence type="ECO:0000256" key="5">
    <source>
        <dbReference type="ARBA" id="ARBA00023089"/>
    </source>
</evidence>
<dbReference type="PANTHER" id="PTHR33405:SF7">
    <property type="entry name" value="PROTEIN FLX-LIKE 1"/>
    <property type="match status" value="1"/>
</dbReference>
<accession>A0A833V9S2</accession>
<proteinExistence type="inferred from homology"/>
<reference evidence="7" key="1">
    <citation type="submission" date="2020-01" db="EMBL/GenBank/DDBJ databases">
        <title>Genome sequence of Kobresia littledalei, the first chromosome-level genome in the family Cyperaceae.</title>
        <authorList>
            <person name="Qu G."/>
        </authorList>
    </citation>
    <scope>NUCLEOTIDE SEQUENCE</scope>
    <source>
        <strain evidence="7">C.B.Clarke</strain>
        <tissue evidence="7">Leaf</tissue>
    </source>
</reference>
<evidence type="ECO:0000313" key="7">
    <source>
        <dbReference type="EMBL" id="KAF3330101.1"/>
    </source>
</evidence>